<dbReference type="SMART" id="SM00267">
    <property type="entry name" value="GGDEF"/>
    <property type="match status" value="1"/>
</dbReference>
<comment type="caution">
    <text evidence="4">The sequence shown here is derived from an EMBL/GenBank/DDBJ whole genome shotgun (WGS) entry which is preliminary data.</text>
</comment>
<dbReference type="SUPFAM" id="SSF55073">
    <property type="entry name" value="Nucleotide cyclase"/>
    <property type="match status" value="1"/>
</dbReference>
<dbReference type="PANTHER" id="PTHR44757">
    <property type="entry name" value="DIGUANYLATE CYCLASE DGCP"/>
    <property type="match status" value="1"/>
</dbReference>
<dbReference type="InterPro" id="IPR029787">
    <property type="entry name" value="Nucleotide_cyclase"/>
</dbReference>
<protein>
    <submittedName>
        <fullName evidence="4">EAL domain-containing protein</fullName>
    </submittedName>
</protein>
<dbReference type="InterPro" id="IPR054327">
    <property type="entry name" value="His-kinase-like_sensor"/>
</dbReference>
<dbReference type="PROSITE" id="PS50887">
    <property type="entry name" value="GGDEF"/>
    <property type="match status" value="1"/>
</dbReference>
<keyword evidence="1" id="KW-0472">Membrane</keyword>
<keyword evidence="1" id="KW-1133">Transmembrane helix</keyword>
<dbReference type="Gene3D" id="3.20.20.450">
    <property type="entry name" value="EAL domain"/>
    <property type="match status" value="1"/>
</dbReference>
<dbReference type="Pfam" id="PF22588">
    <property type="entry name" value="dCache_1_like"/>
    <property type="match status" value="1"/>
</dbReference>
<sequence>MNASPGIVPASLPVSLLRDAEGLAAPGSGPGAAAAPRPAASRPRRPRSLRWLVLSGVLVALATALSAAVLLAHLHRRTMQDAERELGNLALVLANYTENTFRSVELLQDGLVELVEAMGIRSTEQFNEMLSTRAVNRDLHARVLALPQIEALFLTNAEGQTIASTRAWPQPVFSIASRPHFAMLRDNPELRSYLAPPARNVQTGTWNIYLTRRLTTPEGRFLGIVGVGVGLTQFEEFLSRIVLGQNGTISLWRRDGYLMARWPRAPASIGIPTPAGQLTFPQLLGIAESNTARGTGVLDGVERLIAARALEGYPVVVTVTRTLADILRLWYRQAGYTIGGALLLVAVILGVVLLGIRQWRSREMLDQARTELRILEEQRRSEAQITHLAHHDSLTGLANRILLRTRLDEAVLRAQHGDACAVLCLDLDHFKDVNDTLGHPVGDRLLQVVTARILAEVRDQDTVARLGGDEFAIVQTGVRHPRGVALLAQRLVETLGAPFDLDGHYVIVGASIGIAVAPEDGPDPDQLLRNADMALYRAKAAGRGAFRFFEPEMNSHAQLRRSLQLDLRRAIEAGEFELFYQPQVRLRDRRITGFESLLRWHHPERGLVMPERFVPLAEETGLIVPLGEWALRHACAVAAGWPGREKVAVNLSPVQFASARLVPAVEAALRDSGLEPARLELEITETVMLRDTDATLATLHRLKRLGVSIALDDFGTGYSSLGYLQRFPFDKVKIDKSFVKNLAETRTSGAIVRAIVSLCAALEMSTTAEGVETEAQFLALAALGCTEAQGYLFSRPRPAAELALISQPS</sequence>
<proteinExistence type="predicted"/>
<dbReference type="InterPro" id="IPR043128">
    <property type="entry name" value="Rev_trsase/Diguanyl_cyclase"/>
</dbReference>
<accession>A0ABT8ADL5</accession>
<evidence type="ECO:0000256" key="1">
    <source>
        <dbReference type="SAM" id="Phobius"/>
    </source>
</evidence>
<evidence type="ECO:0000259" key="2">
    <source>
        <dbReference type="PROSITE" id="PS50883"/>
    </source>
</evidence>
<reference evidence="5" key="1">
    <citation type="journal article" date="2019" name="Int. J. Syst. Evol. Microbiol.">
        <title>The Global Catalogue of Microorganisms (GCM) 10K type strain sequencing project: providing services to taxonomists for standard genome sequencing and annotation.</title>
        <authorList>
            <consortium name="The Broad Institute Genomics Platform"/>
            <consortium name="The Broad Institute Genome Sequencing Center for Infectious Disease"/>
            <person name="Wu L."/>
            <person name="Ma J."/>
        </authorList>
    </citation>
    <scope>NUCLEOTIDE SEQUENCE [LARGE SCALE GENOMIC DNA]</scope>
    <source>
        <strain evidence="5">CECT 7131</strain>
    </source>
</reference>
<dbReference type="Proteomes" id="UP001529369">
    <property type="component" value="Unassembled WGS sequence"/>
</dbReference>
<dbReference type="CDD" id="cd12915">
    <property type="entry name" value="PDC2_DGC_like"/>
    <property type="match status" value="1"/>
</dbReference>
<feature type="transmembrane region" description="Helical" evidence="1">
    <location>
        <begin position="334"/>
        <end position="356"/>
    </location>
</feature>
<organism evidence="4 5">
    <name type="scientific">Paeniroseomonas aquatica</name>
    <dbReference type="NCBI Taxonomy" id="373043"/>
    <lineage>
        <taxon>Bacteria</taxon>
        <taxon>Pseudomonadati</taxon>
        <taxon>Pseudomonadota</taxon>
        <taxon>Alphaproteobacteria</taxon>
        <taxon>Acetobacterales</taxon>
        <taxon>Acetobacteraceae</taxon>
        <taxon>Paeniroseomonas</taxon>
    </lineage>
</organism>
<dbReference type="SUPFAM" id="SSF141868">
    <property type="entry name" value="EAL domain-like"/>
    <property type="match status" value="1"/>
</dbReference>
<dbReference type="InterPro" id="IPR001633">
    <property type="entry name" value="EAL_dom"/>
</dbReference>
<dbReference type="InterPro" id="IPR000160">
    <property type="entry name" value="GGDEF_dom"/>
</dbReference>
<dbReference type="Gene3D" id="3.30.70.270">
    <property type="match status" value="1"/>
</dbReference>
<dbReference type="InterPro" id="IPR052155">
    <property type="entry name" value="Biofilm_reg_signaling"/>
</dbReference>
<dbReference type="SMART" id="SM00052">
    <property type="entry name" value="EAL"/>
    <property type="match status" value="1"/>
</dbReference>
<dbReference type="Pfam" id="PF00990">
    <property type="entry name" value="GGDEF"/>
    <property type="match status" value="1"/>
</dbReference>
<dbReference type="CDD" id="cd12914">
    <property type="entry name" value="PDC1_DGC_like"/>
    <property type="match status" value="1"/>
</dbReference>
<dbReference type="NCBIfam" id="TIGR00254">
    <property type="entry name" value="GGDEF"/>
    <property type="match status" value="1"/>
</dbReference>
<keyword evidence="1" id="KW-0812">Transmembrane</keyword>
<keyword evidence="5" id="KW-1185">Reference proteome</keyword>
<dbReference type="RefSeq" id="WP_290319707.1">
    <property type="nucleotide sequence ID" value="NZ_JAUFPN010000195.1"/>
</dbReference>
<dbReference type="EMBL" id="JAUFPN010000195">
    <property type="protein sequence ID" value="MDN3567656.1"/>
    <property type="molecule type" value="Genomic_DNA"/>
</dbReference>
<feature type="transmembrane region" description="Helical" evidence="1">
    <location>
        <begin position="51"/>
        <end position="74"/>
    </location>
</feature>
<dbReference type="PANTHER" id="PTHR44757:SF2">
    <property type="entry name" value="BIOFILM ARCHITECTURE MAINTENANCE PROTEIN MBAA"/>
    <property type="match status" value="1"/>
</dbReference>
<feature type="domain" description="EAL" evidence="2">
    <location>
        <begin position="560"/>
        <end position="809"/>
    </location>
</feature>
<name>A0ABT8ADL5_9PROT</name>
<feature type="domain" description="GGDEF" evidence="3">
    <location>
        <begin position="418"/>
        <end position="551"/>
    </location>
</feature>
<dbReference type="CDD" id="cd01948">
    <property type="entry name" value="EAL"/>
    <property type="match status" value="1"/>
</dbReference>
<dbReference type="InterPro" id="IPR035919">
    <property type="entry name" value="EAL_sf"/>
</dbReference>
<evidence type="ECO:0000313" key="4">
    <source>
        <dbReference type="EMBL" id="MDN3567656.1"/>
    </source>
</evidence>
<gene>
    <name evidence="4" type="ORF">QWZ14_25025</name>
</gene>
<dbReference type="CDD" id="cd01949">
    <property type="entry name" value="GGDEF"/>
    <property type="match status" value="1"/>
</dbReference>
<evidence type="ECO:0000259" key="3">
    <source>
        <dbReference type="PROSITE" id="PS50887"/>
    </source>
</evidence>
<evidence type="ECO:0000313" key="5">
    <source>
        <dbReference type="Proteomes" id="UP001529369"/>
    </source>
</evidence>
<dbReference type="Gene3D" id="3.30.450.20">
    <property type="entry name" value="PAS domain"/>
    <property type="match status" value="2"/>
</dbReference>
<dbReference type="Pfam" id="PF00563">
    <property type="entry name" value="EAL"/>
    <property type="match status" value="1"/>
</dbReference>
<dbReference type="PROSITE" id="PS50883">
    <property type="entry name" value="EAL"/>
    <property type="match status" value="1"/>
</dbReference>